<evidence type="ECO:0000313" key="4">
    <source>
        <dbReference type="EMBL" id="GHC62475.1"/>
    </source>
</evidence>
<sequence length="276" mass="28715">MAAKEGPVVLVVGSLQQEIVVRVPNLPLAGQHVTGGPWQPVFGGKGGLQAQAAARAGQARLLAALGHDSFAGFLRDGLRLAGVDDAFLQSRDMTGSGLRLTIQDADGAFAGVSVAGANQTLDVTALEDPELWRWVGLLLLQDELPPEVNQTAAQSARGRGLPVLLHLSRPGNNMADVLPHITHLVMDAPALDDPIDSLDAAAQQAQNLHPHLAGVVVLAGSKGLAARDRGRVFTLPASRQRPHPSASDDFCGTLATALARGLPLEPACLLARKAMG</sequence>
<keyword evidence="1" id="KW-0808">Transferase</keyword>
<reference evidence="4" key="2">
    <citation type="submission" date="2020-09" db="EMBL/GenBank/DDBJ databases">
        <authorList>
            <person name="Sun Q."/>
            <person name="Kim S."/>
        </authorList>
    </citation>
    <scope>NUCLEOTIDE SEQUENCE</scope>
    <source>
        <strain evidence="4">KCTC 23310</strain>
    </source>
</reference>
<evidence type="ECO:0000256" key="2">
    <source>
        <dbReference type="ARBA" id="ARBA00022777"/>
    </source>
</evidence>
<name>A0A918TT81_9RHOB</name>
<dbReference type="GO" id="GO:0006796">
    <property type="term" value="P:phosphate-containing compound metabolic process"/>
    <property type="evidence" value="ECO:0007669"/>
    <property type="project" value="UniProtKB-ARBA"/>
</dbReference>
<organism evidence="4 5">
    <name type="scientific">Neogemmobacter tilapiae</name>
    <dbReference type="NCBI Taxonomy" id="875041"/>
    <lineage>
        <taxon>Bacteria</taxon>
        <taxon>Pseudomonadati</taxon>
        <taxon>Pseudomonadota</taxon>
        <taxon>Alphaproteobacteria</taxon>
        <taxon>Rhodobacterales</taxon>
        <taxon>Paracoccaceae</taxon>
        <taxon>Neogemmobacter</taxon>
    </lineage>
</organism>
<dbReference type="PANTHER" id="PTHR10584:SF166">
    <property type="entry name" value="RIBOKINASE"/>
    <property type="match status" value="1"/>
</dbReference>
<keyword evidence="2" id="KW-0418">Kinase</keyword>
<dbReference type="Proteomes" id="UP000638981">
    <property type="component" value="Unassembled WGS sequence"/>
</dbReference>
<dbReference type="GO" id="GO:0016301">
    <property type="term" value="F:kinase activity"/>
    <property type="evidence" value="ECO:0007669"/>
    <property type="project" value="UniProtKB-KW"/>
</dbReference>
<accession>A0A918TT81</accession>
<evidence type="ECO:0000256" key="1">
    <source>
        <dbReference type="ARBA" id="ARBA00022679"/>
    </source>
</evidence>
<dbReference type="InterPro" id="IPR011611">
    <property type="entry name" value="PfkB_dom"/>
</dbReference>
<dbReference type="RefSeq" id="WP_189412334.1">
    <property type="nucleotide sequence ID" value="NZ_BMYJ01000009.1"/>
</dbReference>
<protein>
    <recommendedName>
        <fullName evidence="3">Carbohydrate kinase PfkB domain-containing protein</fullName>
    </recommendedName>
</protein>
<keyword evidence="5" id="KW-1185">Reference proteome</keyword>
<dbReference type="EMBL" id="BMYJ01000009">
    <property type="protein sequence ID" value="GHC62475.1"/>
    <property type="molecule type" value="Genomic_DNA"/>
</dbReference>
<gene>
    <name evidence="4" type="ORF">GCM10007315_28190</name>
</gene>
<evidence type="ECO:0000313" key="5">
    <source>
        <dbReference type="Proteomes" id="UP000638981"/>
    </source>
</evidence>
<proteinExistence type="predicted"/>
<reference evidence="4" key="1">
    <citation type="journal article" date="2014" name="Int. J. Syst. Evol. Microbiol.">
        <title>Complete genome sequence of Corynebacterium casei LMG S-19264T (=DSM 44701T), isolated from a smear-ripened cheese.</title>
        <authorList>
            <consortium name="US DOE Joint Genome Institute (JGI-PGF)"/>
            <person name="Walter F."/>
            <person name="Albersmeier A."/>
            <person name="Kalinowski J."/>
            <person name="Ruckert C."/>
        </authorList>
    </citation>
    <scope>NUCLEOTIDE SEQUENCE</scope>
    <source>
        <strain evidence="4">KCTC 23310</strain>
    </source>
</reference>
<feature type="domain" description="Carbohydrate kinase PfkB" evidence="3">
    <location>
        <begin position="9"/>
        <end position="274"/>
    </location>
</feature>
<dbReference type="Pfam" id="PF00294">
    <property type="entry name" value="PfkB"/>
    <property type="match status" value="1"/>
</dbReference>
<dbReference type="AlphaFoldDB" id="A0A918TT81"/>
<dbReference type="SUPFAM" id="SSF53613">
    <property type="entry name" value="Ribokinase-like"/>
    <property type="match status" value="1"/>
</dbReference>
<comment type="caution">
    <text evidence="4">The sequence shown here is derived from an EMBL/GenBank/DDBJ whole genome shotgun (WGS) entry which is preliminary data.</text>
</comment>
<dbReference type="InterPro" id="IPR029056">
    <property type="entry name" value="Ribokinase-like"/>
</dbReference>
<dbReference type="PRINTS" id="PR00990">
    <property type="entry name" value="RIBOKINASE"/>
</dbReference>
<dbReference type="InterPro" id="IPR002139">
    <property type="entry name" value="Ribo/fructo_kinase"/>
</dbReference>
<evidence type="ECO:0000259" key="3">
    <source>
        <dbReference type="Pfam" id="PF00294"/>
    </source>
</evidence>
<dbReference type="Gene3D" id="3.40.1190.20">
    <property type="match status" value="1"/>
</dbReference>
<dbReference type="PANTHER" id="PTHR10584">
    <property type="entry name" value="SUGAR KINASE"/>
    <property type="match status" value="1"/>
</dbReference>